<dbReference type="Gene3D" id="3.40.50.1820">
    <property type="entry name" value="alpha/beta hydrolase"/>
    <property type="match status" value="1"/>
</dbReference>
<dbReference type="InterPro" id="IPR029058">
    <property type="entry name" value="AB_hydrolase_fold"/>
</dbReference>
<organism evidence="2">
    <name type="scientific">marine metagenome</name>
    <dbReference type="NCBI Taxonomy" id="408172"/>
    <lineage>
        <taxon>unclassified sequences</taxon>
        <taxon>metagenomes</taxon>
        <taxon>ecological metagenomes</taxon>
    </lineage>
</organism>
<evidence type="ECO:0000313" key="2">
    <source>
        <dbReference type="EMBL" id="SVC68478.1"/>
    </source>
</evidence>
<feature type="non-terminal residue" evidence="2">
    <location>
        <position position="228"/>
    </location>
</feature>
<dbReference type="EMBL" id="UINC01104939">
    <property type="protein sequence ID" value="SVC68478.1"/>
    <property type="molecule type" value="Genomic_DNA"/>
</dbReference>
<gene>
    <name evidence="2" type="ORF">METZ01_LOCUS321332</name>
</gene>
<dbReference type="Pfam" id="PF12146">
    <property type="entry name" value="Hydrolase_4"/>
    <property type="match status" value="1"/>
</dbReference>
<dbReference type="InterPro" id="IPR051044">
    <property type="entry name" value="MAG_DAG_Lipase"/>
</dbReference>
<sequence length="228" mass="26421">MLNYIKAPYLELKNYHAPIGIQSYYMPMKDGINIRLCCWINDSEGKSSRGTILLQQGYNEFIEKYFEVIGEFLKRGFSVISFDWRGQGMSEKMLENKNKAFIQDFSLHDSDLENIMKDIIEPLFPRPYIGVGHSMGGCLMLSAMYKHPDFFDKAILSAPMLGFKNEILLIPVIAILSLFSKNDSYLLVSKPNMGKETPFEDNDVTTDKFRYERTQRLVRKDPNLRLWG</sequence>
<dbReference type="SUPFAM" id="SSF53474">
    <property type="entry name" value="alpha/beta-Hydrolases"/>
    <property type="match status" value="1"/>
</dbReference>
<proteinExistence type="predicted"/>
<evidence type="ECO:0000259" key="1">
    <source>
        <dbReference type="Pfam" id="PF12146"/>
    </source>
</evidence>
<accession>A0A382P6X6</accession>
<dbReference type="PANTHER" id="PTHR11614">
    <property type="entry name" value="PHOSPHOLIPASE-RELATED"/>
    <property type="match status" value="1"/>
</dbReference>
<reference evidence="2" key="1">
    <citation type="submission" date="2018-05" db="EMBL/GenBank/DDBJ databases">
        <authorList>
            <person name="Lanie J.A."/>
            <person name="Ng W.-L."/>
            <person name="Kazmierczak K.M."/>
            <person name="Andrzejewski T.M."/>
            <person name="Davidsen T.M."/>
            <person name="Wayne K.J."/>
            <person name="Tettelin H."/>
            <person name="Glass J.I."/>
            <person name="Rusch D."/>
            <person name="Podicherti R."/>
            <person name="Tsui H.-C.T."/>
            <person name="Winkler M.E."/>
        </authorList>
    </citation>
    <scope>NUCLEOTIDE SEQUENCE</scope>
</reference>
<name>A0A382P6X6_9ZZZZ</name>
<protein>
    <recommendedName>
        <fullName evidence="1">Serine aminopeptidase S33 domain-containing protein</fullName>
    </recommendedName>
</protein>
<dbReference type="AlphaFoldDB" id="A0A382P6X6"/>
<dbReference type="InterPro" id="IPR022742">
    <property type="entry name" value="Hydrolase_4"/>
</dbReference>
<feature type="domain" description="Serine aminopeptidase S33" evidence="1">
    <location>
        <begin position="47"/>
        <end position="223"/>
    </location>
</feature>